<reference evidence="5" key="1">
    <citation type="submission" date="2020-05" db="EMBL/GenBank/DDBJ databases">
        <authorList>
            <person name="Chiriac C."/>
            <person name="Salcher M."/>
            <person name="Ghai R."/>
            <person name="Kavagutti S V."/>
        </authorList>
    </citation>
    <scope>NUCLEOTIDE SEQUENCE</scope>
</reference>
<dbReference type="GO" id="GO:0003677">
    <property type="term" value="F:DNA binding"/>
    <property type="evidence" value="ECO:0007669"/>
    <property type="project" value="UniProtKB-KW"/>
</dbReference>
<dbReference type="GO" id="GO:0006355">
    <property type="term" value="P:regulation of DNA-templated transcription"/>
    <property type="evidence" value="ECO:0007669"/>
    <property type="project" value="InterPro"/>
</dbReference>
<dbReference type="InterPro" id="IPR036388">
    <property type="entry name" value="WH-like_DNA-bd_sf"/>
</dbReference>
<dbReference type="SUPFAM" id="SSF46894">
    <property type="entry name" value="C-terminal effector domain of the bipartite response regulators"/>
    <property type="match status" value="1"/>
</dbReference>
<dbReference type="Pfam" id="PF25873">
    <property type="entry name" value="WHD_MalT"/>
    <property type="match status" value="1"/>
</dbReference>
<dbReference type="PANTHER" id="PTHR44688:SF16">
    <property type="entry name" value="DNA-BINDING TRANSCRIPTIONAL ACTIVATOR DEVR_DOSR"/>
    <property type="match status" value="1"/>
</dbReference>
<proteinExistence type="predicted"/>
<dbReference type="InterPro" id="IPR000792">
    <property type="entry name" value="Tscrpt_reg_LuxR_C"/>
</dbReference>
<organism evidence="5">
    <name type="scientific">freshwater metagenome</name>
    <dbReference type="NCBI Taxonomy" id="449393"/>
    <lineage>
        <taxon>unclassified sequences</taxon>
        <taxon>metagenomes</taxon>
        <taxon>ecological metagenomes</taxon>
    </lineage>
</organism>
<feature type="domain" description="HTH luxR-type" evidence="4">
    <location>
        <begin position="800"/>
        <end position="865"/>
    </location>
</feature>
<dbReference type="CDD" id="cd06170">
    <property type="entry name" value="LuxR_C_like"/>
    <property type="match status" value="1"/>
</dbReference>
<evidence type="ECO:0000259" key="4">
    <source>
        <dbReference type="PROSITE" id="PS50043"/>
    </source>
</evidence>
<gene>
    <name evidence="5" type="ORF">UFOPK3124_00616</name>
</gene>
<dbReference type="InterPro" id="IPR059106">
    <property type="entry name" value="WHD_MalT"/>
</dbReference>
<dbReference type="InterPro" id="IPR011990">
    <property type="entry name" value="TPR-like_helical_dom_sf"/>
</dbReference>
<keyword evidence="2" id="KW-0238">DNA-binding</keyword>
<dbReference type="SMART" id="SM00421">
    <property type="entry name" value="HTH_LUXR"/>
    <property type="match status" value="1"/>
</dbReference>
<evidence type="ECO:0000256" key="3">
    <source>
        <dbReference type="ARBA" id="ARBA00023163"/>
    </source>
</evidence>
<dbReference type="EMBL" id="CAFAAY010000035">
    <property type="protein sequence ID" value="CAB4814135.1"/>
    <property type="molecule type" value="Genomic_DNA"/>
</dbReference>
<evidence type="ECO:0000256" key="2">
    <source>
        <dbReference type="ARBA" id="ARBA00023125"/>
    </source>
</evidence>
<sequence length="867" mass="97860">MAPRTKNSPPTVIEGVTISRTLPPALPDKFISRKHLFRLIIDKKPGATIVIAPAGYGKTSLIAEWAQHCNSKVIWTQLSNKDSLDDLAAHMIQSVKNVIPEIAPWANSLKDFKTEEIIQKTANELYSLKENFVWVLDSADELQEQYTKVREVFIESIPNNVHIILILRKAPSASYSRFAITGNLNLITVQDLIFNSDEIKKLAKIEDLDLANENIKNSLESARGWPAAVQLLIRKIQHQDPLEKSQLVQSNKLNSLTYLVDAIMESIKPEDFDSLIILSMVNEFDLEIAELLLDDDSTTIFLNRMTQEGIFISSQSGQKRTYHLNPIIRESLQSKKLVTEDIEVIAHKKLVDYFLEQKKIASALSHAYQSGDRALVQTILKNNIRTMAATGKGDFLLEWSKIIGENSASGYVRRLSLQIAAHVVNLNFEQSQALIEELRFGIEESDIRDFLEKSASVSSATIAMANGEFHKLDIEVKNVLRPLENTRDIENIDKLHVLRLLSNKALAFEDYKSCVEIYSEAQQYLTLDYAPLPMYYLNSISACASFAEGNYFEAFDIASAAIAIAEMNDYKGISGPIDLHFLRARCLLEFSRKQDAIDAFELVRTMALSAKQKAFYVLADGYLLRQMVLDGWIENAFDGIKEQRVFLQNINSTHQLDTIVDANEAFLRFVVKDYERVLLLLERMPEGNFLTRFKPLILERLGKKAPESYVENLPANTPREILYKLLAEIDAVLDRESEALGLLRKCLDLAALYGARETLLRQKPAFLNLIIKASGERPTVYLEELARAAALALKKQDQNSIGVSESLTKREIEILKNLSTGKPISSIGSSLHVSQNTMKTHLRNIYRKLEVDGRHSAVEKAKSLFLI</sequence>
<evidence type="ECO:0000256" key="1">
    <source>
        <dbReference type="ARBA" id="ARBA00023015"/>
    </source>
</evidence>
<dbReference type="PRINTS" id="PR00038">
    <property type="entry name" value="HTHLUXR"/>
</dbReference>
<name>A0A6J6Z077_9ZZZZ</name>
<dbReference type="Gene3D" id="3.40.50.300">
    <property type="entry name" value="P-loop containing nucleotide triphosphate hydrolases"/>
    <property type="match status" value="1"/>
</dbReference>
<dbReference type="Gene3D" id="1.10.10.10">
    <property type="entry name" value="Winged helix-like DNA-binding domain superfamily/Winged helix DNA-binding domain"/>
    <property type="match status" value="1"/>
</dbReference>
<dbReference type="Pfam" id="PF00196">
    <property type="entry name" value="GerE"/>
    <property type="match status" value="1"/>
</dbReference>
<keyword evidence="1" id="KW-0805">Transcription regulation</keyword>
<dbReference type="PANTHER" id="PTHR44688">
    <property type="entry name" value="DNA-BINDING TRANSCRIPTIONAL ACTIVATOR DEVR_DOSR"/>
    <property type="match status" value="1"/>
</dbReference>
<dbReference type="InterPro" id="IPR016032">
    <property type="entry name" value="Sig_transdc_resp-reg_C-effctor"/>
</dbReference>
<keyword evidence="3" id="KW-0804">Transcription</keyword>
<dbReference type="AlphaFoldDB" id="A0A6J6Z077"/>
<protein>
    <submittedName>
        <fullName evidence="5">Unannotated protein</fullName>
    </submittedName>
</protein>
<evidence type="ECO:0000313" key="5">
    <source>
        <dbReference type="EMBL" id="CAB4814135.1"/>
    </source>
</evidence>
<dbReference type="SUPFAM" id="SSF48452">
    <property type="entry name" value="TPR-like"/>
    <property type="match status" value="1"/>
</dbReference>
<dbReference type="PROSITE" id="PS50043">
    <property type="entry name" value="HTH_LUXR_2"/>
    <property type="match status" value="1"/>
</dbReference>
<dbReference type="InterPro" id="IPR027417">
    <property type="entry name" value="P-loop_NTPase"/>
</dbReference>
<dbReference type="SUPFAM" id="SSF52540">
    <property type="entry name" value="P-loop containing nucleoside triphosphate hydrolases"/>
    <property type="match status" value="1"/>
</dbReference>
<accession>A0A6J6Z077</accession>